<evidence type="ECO:0000313" key="4">
    <source>
        <dbReference type="Proteomes" id="UP000035352"/>
    </source>
</evidence>
<proteinExistence type="predicted"/>
<accession>A0A0G3BVS7</accession>
<feature type="transmembrane region" description="Helical" evidence="2">
    <location>
        <begin position="24"/>
        <end position="46"/>
    </location>
</feature>
<dbReference type="PATRIC" id="fig|413882.6.peg.5691"/>
<keyword evidence="2" id="KW-0472">Membrane</keyword>
<feature type="transmembrane region" description="Helical" evidence="2">
    <location>
        <begin position="221"/>
        <end position="242"/>
    </location>
</feature>
<dbReference type="AlphaFoldDB" id="A0A0G3BVS7"/>
<keyword evidence="2" id="KW-0812">Transmembrane</keyword>
<evidence type="ECO:0000256" key="2">
    <source>
        <dbReference type="SAM" id="Phobius"/>
    </source>
</evidence>
<sequence length="430" mass="48463">MSAVINRQPPPAMNRQTWVLMHRYAGLAIAGFLLIAGLTGSLLAFLDELDIALVPELRLAPERPGAAPLDPLVLRERVERSLPAARIDYHALHRPAGESARLYVNRMEGPPGQQTPVLYEVFADPYTGEVLGERRWGAWVLDRAHLMPLIYNLHYALSLPYPWGMWLFGAISLVWLLDGFVGFYLTLPRGRQRFFSRWQPSWRVKWAGSAYRLNFDLHRAASLWVWALLLLFALSSICLNLGHEVYMPVLKRIVPTVDVHERLPNLATPLETPALDWHQARERGRALMAEHARRDGFELVHEDSLMLERDHGAWRYAVRSSHDFASDHGRTAVYFSAATPEAEEIAFEHPTVAPGNTFTSWLMALHMGKVFGLPWRLLIVVLGLVVAMLSVTGVVIWLKKRRARRAAQRAGAADAGTGPGEREQTAHQLA</sequence>
<keyword evidence="4" id="KW-1185">Reference proteome</keyword>
<evidence type="ECO:0000313" key="3">
    <source>
        <dbReference type="EMBL" id="AKJ32133.1"/>
    </source>
</evidence>
<dbReference type="Pfam" id="PF03929">
    <property type="entry name" value="PepSY_TM"/>
    <property type="match status" value="1"/>
</dbReference>
<dbReference type="KEGG" id="pbh:AAW51_5442"/>
<feature type="region of interest" description="Disordered" evidence="1">
    <location>
        <begin position="409"/>
        <end position="430"/>
    </location>
</feature>
<dbReference type="RefSeq" id="WP_053013948.1">
    <property type="nucleotide sequence ID" value="NZ_CP011371.1"/>
</dbReference>
<dbReference type="PANTHER" id="PTHR34219:SF5">
    <property type="entry name" value="BLR4505 PROTEIN"/>
    <property type="match status" value="1"/>
</dbReference>
<dbReference type="InterPro" id="IPR005625">
    <property type="entry name" value="PepSY-ass_TM"/>
</dbReference>
<evidence type="ECO:0000256" key="1">
    <source>
        <dbReference type="SAM" id="MobiDB-lite"/>
    </source>
</evidence>
<dbReference type="Proteomes" id="UP000035352">
    <property type="component" value="Chromosome"/>
</dbReference>
<feature type="transmembrane region" description="Helical" evidence="2">
    <location>
        <begin position="163"/>
        <end position="187"/>
    </location>
</feature>
<dbReference type="EMBL" id="CP011371">
    <property type="protein sequence ID" value="AKJ32133.1"/>
    <property type="molecule type" value="Genomic_DNA"/>
</dbReference>
<dbReference type="PANTHER" id="PTHR34219">
    <property type="entry name" value="IRON-REGULATED INNER MEMBRANE PROTEIN-RELATED"/>
    <property type="match status" value="1"/>
</dbReference>
<dbReference type="STRING" id="413882.AAW51_5442"/>
<dbReference type="OrthoDB" id="7238323at2"/>
<protein>
    <recommendedName>
        <fullName evidence="5">Iron-regulated membrane protein</fullName>
    </recommendedName>
</protein>
<keyword evidence="2" id="KW-1133">Transmembrane helix</keyword>
<name>A0A0G3BVS7_9BURK</name>
<feature type="transmembrane region" description="Helical" evidence="2">
    <location>
        <begin position="375"/>
        <end position="398"/>
    </location>
</feature>
<organism evidence="3 4">
    <name type="scientific">Caldimonas brevitalea</name>
    <dbReference type="NCBI Taxonomy" id="413882"/>
    <lineage>
        <taxon>Bacteria</taxon>
        <taxon>Pseudomonadati</taxon>
        <taxon>Pseudomonadota</taxon>
        <taxon>Betaproteobacteria</taxon>
        <taxon>Burkholderiales</taxon>
        <taxon>Sphaerotilaceae</taxon>
        <taxon>Caldimonas</taxon>
    </lineage>
</organism>
<reference evidence="3 4" key="1">
    <citation type="submission" date="2015-05" db="EMBL/GenBank/DDBJ databases">
        <authorList>
            <person name="Tang B."/>
            <person name="Yu Y."/>
        </authorList>
    </citation>
    <scope>NUCLEOTIDE SEQUENCE [LARGE SCALE GENOMIC DNA]</scope>
    <source>
        <strain evidence="3 4">DSM 7029</strain>
    </source>
</reference>
<feature type="compositionally biased region" description="Basic and acidic residues" evidence="1">
    <location>
        <begin position="420"/>
        <end position="430"/>
    </location>
</feature>
<gene>
    <name evidence="3" type="ORF">AAW51_5442</name>
</gene>
<evidence type="ECO:0008006" key="5">
    <source>
        <dbReference type="Google" id="ProtNLM"/>
    </source>
</evidence>